<feature type="compositionally biased region" description="Polar residues" evidence="4">
    <location>
        <begin position="18"/>
        <end position="31"/>
    </location>
</feature>
<proteinExistence type="predicted"/>
<dbReference type="Pfam" id="PF04352">
    <property type="entry name" value="ProQ"/>
    <property type="match status" value="1"/>
</dbReference>
<dbReference type="AlphaFoldDB" id="A0A9X0WCR9"/>
<organism evidence="6 7">
    <name type="scientific">Lamprobacter modestohalophilus</name>
    <dbReference type="NCBI Taxonomy" id="1064514"/>
    <lineage>
        <taxon>Bacteria</taxon>
        <taxon>Pseudomonadati</taxon>
        <taxon>Pseudomonadota</taxon>
        <taxon>Gammaproteobacteria</taxon>
        <taxon>Chromatiales</taxon>
        <taxon>Chromatiaceae</taxon>
        <taxon>Lamprobacter</taxon>
    </lineage>
</organism>
<dbReference type="Proteomes" id="UP001138768">
    <property type="component" value="Unassembled WGS sequence"/>
</dbReference>
<keyword evidence="2" id="KW-0694">RNA-binding</keyword>
<comment type="caution">
    <text evidence="6">The sequence shown here is derived from an EMBL/GenBank/DDBJ whole genome shotgun (WGS) entry which is preliminary data.</text>
</comment>
<evidence type="ECO:0000256" key="3">
    <source>
        <dbReference type="ARBA" id="ARBA00023186"/>
    </source>
</evidence>
<evidence type="ECO:0000313" key="6">
    <source>
        <dbReference type="EMBL" id="MBK1621128.1"/>
    </source>
</evidence>
<evidence type="ECO:0000259" key="5">
    <source>
        <dbReference type="SMART" id="SM00945"/>
    </source>
</evidence>
<keyword evidence="7" id="KW-1185">Reference proteome</keyword>
<feature type="compositionally biased region" description="Pro residues" evidence="4">
    <location>
        <begin position="152"/>
        <end position="164"/>
    </location>
</feature>
<dbReference type="GO" id="GO:0034057">
    <property type="term" value="F:RNA strand-exchange activity"/>
    <property type="evidence" value="ECO:0007669"/>
    <property type="project" value="InterPro"/>
</dbReference>
<dbReference type="SUPFAM" id="SSF48657">
    <property type="entry name" value="FinO-like"/>
    <property type="match status" value="1"/>
</dbReference>
<dbReference type="InterPro" id="IPR023529">
    <property type="entry name" value="ProQ"/>
</dbReference>
<dbReference type="Gene3D" id="1.10.1710.10">
    <property type="entry name" value="ProQ/FinO domain"/>
    <property type="match status" value="1"/>
</dbReference>
<gene>
    <name evidence="6" type="ORF">CKO42_22450</name>
</gene>
<accession>A0A9X0WCR9</accession>
<evidence type="ECO:0000256" key="2">
    <source>
        <dbReference type="ARBA" id="ARBA00022884"/>
    </source>
</evidence>
<dbReference type="RefSeq" id="WP_200249336.1">
    <property type="nucleotide sequence ID" value="NZ_NRRY01000059.1"/>
</dbReference>
<name>A0A9X0WCR9_9GAMM</name>
<feature type="compositionally biased region" description="Basic and acidic residues" evidence="4">
    <location>
        <begin position="1"/>
        <end position="10"/>
    </location>
</feature>
<dbReference type="PANTHER" id="PTHR38106:SF1">
    <property type="entry name" value="RNA CHAPERONE PROQ"/>
    <property type="match status" value="1"/>
</dbReference>
<feature type="region of interest" description="Disordered" evidence="4">
    <location>
        <begin position="1"/>
        <end position="37"/>
    </location>
</feature>
<keyword evidence="1" id="KW-0963">Cytoplasm</keyword>
<evidence type="ECO:0000313" key="7">
    <source>
        <dbReference type="Proteomes" id="UP001138768"/>
    </source>
</evidence>
<keyword evidence="3" id="KW-0143">Chaperone</keyword>
<dbReference type="SMART" id="SM00945">
    <property type="entry name" value="ProQ"/>
    <property type="match status" value="1"/>
</dbReference>
<dbReference type="GO" id="GO:0005829">
    <property type="term" value="C:cytosol"/>
    <property type="evidence" value="ECO:0007669"/>
    <property type="project" value="TreeGrafter"/>
</dbReference>
<feature type="region of interest" description="Disordered" evidence="4">
    <location>
        <begin position="142"/>
        <end position="167"/>
    </location>
</feature>
<protein>
    <recommendedName>
        <fullName evidence="5">ProQ/FinO domain-containing protein</fullName>
    </recommendedName>
</protein>
<dbReference type="GO" id="GO:0033592">
    <property type="term" value="F:RNA strand annealing activity"/>
    <property type="evidence" value="ECO:0007669"/>
    <property type="project" value="InterPro"/>
</dbReference>
<feature type="domain" description="ProQ/FinO" evidence="5">
    <location>
        <begin position="29"/>
        <end position="159"/>
    </location>
</feature>
<sequence length="270" mass="29646">MRPFTEREAMFPDMTSPEPIQTTAEPDQAPQQALPEGIEPRDLLRRFPACFDLANPRPLKLKVHKDMLKPLAAELILTEGASKDQRATAQWVLSRKLKQALAHYCSQPAYLEAMREGAPRIDLYGTPAGEVSARHAERASALLRGETKPRKPPSAKPPIPPLPKDAPLTEDAIVPGRLELTLKFNQLPKAVPIKDGMKIGIQTDNALVVATLRPKAWKKLTKANSDWPQWVAALSGTLGAQVPTDKGPAIILQEPNLQVFEKKPKPATPA</sequence>
<evidence type="ECO:0000256" key="1">
    <source>
        <dbReference type="ARBA" id="ARBA00022490"/>
    </source>
</evidence>
<evidence type="ECO:0000256" key="4">
    <source>
        <dbReference type="SAM" id="MobiDB-lite"/>
    </source>
</evidence>
<reference evidence="6 7" key="1">
    <citation type="journal article" date="2020" name="Microorganisms">
        <title>Osmotic Adaptation and Compatible Solute Biosynthesis of Phototrophic Bacteria as Revealed from Genome Analyses.</title>
        <authorList>
            <person name="Imhoff J.F."/>
            <person name="Rahn T."/>
            <person name="Kunzel S."/>
            <person name="Keller A."/>
            <person name="Neulinger S.C."/>
        </authorList>
    </citation>
    <scope>NUCLEOTIDE SEQUENCE [LARGE SCALE GENOMIC DNA]</scope>
    <source>
        <strain evidence="6 7">DSM 25653</strain>
    </source>
</reference>
<dbReference type="GO" id="GO:0010608">
    <property type="term" value="P:post-transcriptional regulation of gene expression"/>
    <property type="evidence" value="ECO:0007669"/>
    <property type="project" value="InterPro"/>
</dbReference>
<dbReference type="EMBL" id="NRRY01000059">
    <property type="protein sequence ID" value="MBK1621128.1"/>
    <property type="molecule type" value="Genomic_DNA"/>
</dbReference>
<dbReference type="InterPro" id="IPR036442">
    <property type="entry name" value="ProQ/FinO_sf"/>
</dbReference>
<dbReference type="PANTHER" id="PTHR38106">
    <property type="entry name" value="RNA CHAPERONE PROQ"/>
    <property type="match status" value="1"/>
</dbReference>
<dbReference type="InterPro" id="IPR016103">
    <property type="entry name" value="ProQ/FinO"/>
</dbReference>